<evidence type="ECO:0000313" key="2">
    <source>
        <dbReference type="Proteomes" id="UP000789525"/>
    </source>
</evidence>
<name>A0ACA9MVX9_9GLOM</name>
<gene>
    <name evidence="1" type="ORF">ACOLOM_LOCUS7169</name>
</gene>
<protein>
    <submittedName>
        <fullName evidence="1">16745_t:CDS:1</fullName>
    </submittedName>
</protein>
<sequence>MHQKIFNIPTTPISVPRTTKGVKTLQIPQQLIISPNIPMEPVTVAIAEEKFEQALKDNDIHAQITLQEALKFNGGGHINHSLFWTNLAPIKEGGGEPPKGALHNAIQKDFGSLEDFISKFNTVLAGGYNKANKRLEIVTLPNQDPLI</sequence>
<dbReference type="Proteomes" id="UP000789525">
    <property type="component" value="Unassembled WGS sequence"/>
</dbReference>
<reference evidence="1" key="1">
    <citation type="submission" date="2021-06" db="EMBL/GenBank/DDBJ databases">
        <authorList>
            <person name="Kallberg Y."/>
            <person name="Tangrot J."/>
            <person name="Rosling A."/>
        </authorList>
    </citation>
    <scope>NUCLEOTIDE SEQUENCE</scope>
    <source>
        <strain evidence="1">CL356</strain>
    </source>
</reference>
<organism evidence="1 2">
    <name type="scientific">Acaulospora colombiana</name>
    <dbReference type="NCBI Taxonomy" id="27376"/>
    <lineage>
        <taxon>Eukaryota</taxon>
        <taxon>Fungi</taxon>
        <taxon>Fungi incertae sedis</taxon>
        <taxon>Mucoromycota</taxon>
        <taxon>Glomeromycotina</taxon>
        <taxon>Glomeromycetes</taxon>
        <taxon>Diversisporales</taxon>
        <taxon>Acaulosporaceae</taxon>
        <taxon>Acaulospora</taxon>
    </lineage>
</organism>
<keyword evidence="2" id="KW-1185">Reference proteome</keyword>
<proteinExistence type="predicted"/>
<dbReference type="EMBL" id="CAJVPT010016045">
    <property type="protein sequence ID" value="CAG8616032.1"/>
    <property type="molecule type" value="Genomic_DNA"/>
</dbReference>
<comment type="caution">
    <text evidence="1">The sequence shown here is derived from an EMBL/GenBank/DDBJ whole genome shotgun (WGS) entry which is preliminary data.</text>
</comment>
<evidence type="ECO:0000313" key="1">
    <source>
        <dbReference type="EMBL" id="CAG8616032.1"/>
    </source>
</evidence>
<accession>A0ACA9MVX9</accession>
<feature type="non-terminal residue" evidence="1">
    <location>
        <position position="147"/>
    </location>
</feature>